<organism evidence="4 5">
    <name type="scientific">Plectosphaerella cucumerina</name>
    <dbReference type="NCBI Taxonomy" id="40658"/>
    <lineage>
        <taxon>Eukaryota</taxon>
        <taxon>Fungi</taxon>
        <taxon>Dikarya</taxon>
        <taxon>Ascomycota</taxon>
        <taxon>Pezizomycotina</taxon>
        <taxon>Sordariomycetes</taxon>
        <taxon>Hypocreomycetidae</taxon>
        <taxon>Glomerellales</taxon>
        <taxon>Plectosphaerellaceae</taxon>
        <taxon>Plectosphaerella</taxon>
    </lineage>
</organism>
<comment type="similarity">
    <text evidence="1">Belongs to the carbon-nitrogen hydrolase superfamily. Nitrilase family.</text>
</comment>
<dbReference type="PANTHER" id="PTHR46044">
    <property type="entry name" value="NITRILASE"/>
    <property type="match status" value="1"/>
</dbReference>
<accession>A0A8K0T4J4</accession>
<dbReference type="Pfam" id="PF00795">
    <property type="entry name" value="CN_hydrolase"/>
    <property type="match status" value="1"/>
</dbReference>
<feature type="compositionally biased region" description="Basic and acidic residues" evidence="2">
    <location>
        <begin position="267"/>
        <end position="277"/>
    </location>
</feature>
<evidence type="ECO:0000313" key="5">
    <source>
        <dbReference type="Proteomes" id="UP000813385"/>
    </source>
</evidence>
<reference evidence="4" key="1">
    <citation type="journal article" date="2021" name="Nat. Commun.">
        <title>Genetic determinants of endophytism in the Arabidopsis root mycobiome.</title>
        <authorList>
            <person name="Mesny F."/>
            <person name="Miyauchi S."/>
            <person name="Thiergart T."/>
            <person name="Pickel B."/>
            <person name="Atanasova L."/>
            <person name="Karlsson M."/>
            <person name="Huettel B."/>
            <person name="Barry K.W."/>
            <person name="Haridas S."/>
            <person name="Chen C."/>
            <person name="Bauer D."/>
            <person name="Andreopoulos W."/>
            <person name="Pangilinan J."/>
            <person name="LaButti K."/>
            <person name="Riley R."/>
            <person name="Lipzen A."/>
            <person name="Clum A."/>
            <person name="Drula E."/>
            <person name="Henrissat B."/>
            <person name="Kohler A."/>
            <person name="Grigoriev I.V."/>
            <person name="Martin F.M."/>
            <person name="Hacquard S."/>
        </authorList>
    </citation>
    <scope>NUCLEOTIDE SEQUENCE</scope>
    <source>
        <strain evidence="4">MPI-CAGE-AT-0016</strain>
    </source>
</reference>
<gene>
    <name evidence="4" type="ORF">B0T11DRAFT_142483</name>
</gene>
<name>A0A8K0T4J4_9PEZI</name>
<feature type="region of interest" description="Disordered" evidence="2">
    <location>
        <begin position="1"/>
        <end position="22"/>
    </location>
</feature>
<feature type="region of interest" description="Disordered" evidence="2">
    <location>
        <begin position="260"/>
        <end position="314"/>
    </location>
</feature>
<dbReference type="GO" id="GO:0003824">
    <property type="term" value="F:catalytic activity"/>
    <property type="evidence" value="ECO:0007669"/>
    <property type="project" value="InterPro"/>
</dbReference>
<dbReference type="EMBL" id="JAGPXD010000007">
    <property type="protein sequence ID" value="KAH7347544.1"/>
    <property type="molecule type" value="Genomic_DNA"/>
</dbReference>
<comment type="caution">
    <text evidence="4">The sequence shown here is derived from an EMBL/GenBank/DDBJ whole genome shotgun (WGS) entry which is preliminary data.</text>
</comment>
<keyword evidence="5" id="KW-1185">Reference proteome</keyword>
<feature type="domain" description="CN hydrolase" evidence="3">
    <location>
        <begin position="8"/>
        <end position="395"/>
    </location>
</feature>
<dbReference type="PROSITE" id="PS50263">
    <property type="entry name" value="CN_HYDROLASE"/>
    <property type="match status" value="1"/>
</dbReference>
<sequence length="431" mass="45880">MSPPPHHIRLATSSPAPSPDGVRGSLLIIEDLARRAASQQIDLLLLPEAFLGGYPRGSGFGAVVGSRTSEGREEFRQYFRGAVDLGDVVGPAGAGAGDAWVRRGLEVEEGSERRGDGTREELERIASATGVFLVVGLVERAGGSLYCGVVYVDPARGVIGKRRKVMPTGSERLIWAQGSPATLRAVSTTIRGIRINLAAAICWESYMPLLRQALYAQNINLYLAPTADARGGWESLMRTVGTEGRCFVVSSNMAVRNAAPSSVAVHDSGDEQHDERVASSGRRRPSCLTQEGNEIALPSGSPSPSSSRAPLAKRRKSVIVEDGHEIVLGCEDDEGTNGSVKKVRAAVNGTAASQVQTSEGWLCRGGSMIASPFGDVLAGPQWEDADGIIWADVDFEDCIRGRLDLDAGGSYSRNDSFKFSVEGLDLEPLPY</sequence>
<dbReference type="SUPFAM" id="SSF56317">
    <property type="entry name" value="Carbon-nitrogen hydrolase"/>
    <property type="match status" value="2"/>
</dbReference>
<dbReference type="OrthoDB" id="10250282at2759"/>
<dbReference type="Proteomes" id="UP000813385">
    <property type="component" value="Unassembled WGS sequence"/>
</dbReference>
<evidence type="ECO:0000256" key="2">
    <source>
        <dbReference type="SAM" id="MobiDB-lite"/>
    </source>
</evidence>
<dbReference type="AlphaFoldDB" id="A0A8K0T4J4"/>
<evidence type="ECO:0000256" key="1">
    <source>
        <dbReference type="ARBA" id="ARBA00008129"/>
    </source>
</evidence>
<dbReference type="InterPro" id="IPR003010">
    <property type="entry name" value="C-N_Hydrolase"/>
</dbReference>
<evidence type="ECO:0000259" key="3">
    <source>
        <dbReference type="PROSITE" id="PS50263"/>
    </source>
</evidence>
<evidence type="ECO:0000313" key="4">
    <source>
        <dbReference type="EMBL" id="KAH7347544.1"/>
    </source>
</evidence>
<dbReference type="PANTHER" id="PTHR46044:SF12">
    <property type="entry name" value="HYDROLASE"/>
    <property type="match status" value="1"/>
</dbReference>
<dbReference type="Gene3D" id="3.60.110.10">
    <property type="entry name" value="Carbon-nitrogen hydrolase"/>
    <property type="match status" value="1"/>
</dbReference>
<proteinExistence type="inferred from homology"/>
<dbReference type="InterPro" id="IPR044149">
    <property type="entry name" value="Nitrilases_CHs"/>
</dbReference>
<protein>
    <submittedName>
        <fullName evidence="4">Nitrilase</fullName>
    </submittedName>
</protein>
<feature type="compositionally biased region" description="Low complexity" evidence="2">
    <location>
        <begin position="296"/>
        <end position="310"/>
    </location>
</feature>
<dbReference type="InterPro" id="IPR036526">
    <property type="entry name" value="C-N_Hydrolase_sf"/>
</dbReference>